<keyword evidence="5 11" id="KW-0934">Plastid</keyword>
<dbReference type="GO" id="GO:0009507">
    <property type="term" value="C:chloroplast"/>
    <property type="evidence" value="ECO:0007669"/>
    <property type="project" value="UniProtKB-SubCell"/>
</dbReference>
<dbReference type="Pfam" id="PF01643">
    <property type="entry name" value="Acyl-ACP_TE"/>
    <property type="match status" value="1"/>
</dbReference>
<sequence length="164" mass="19166">MHHVHNFKVLFGNSNSSWDEGNWNIGRRMEEVTALNARVIKGDVVQVETWFGSSGKNGVRRDWQVIDYQSGEIVVRATSIWVMMNKSTRKLTKMIDEIRAELEPYFVECTALVDEDNRKLRQLGDDTTQYYKNGIVSHWGDLDMNQHINSVKYIGWILEECFMF</sequence>
<dbReference type="PANTHER" id="PTHR31727">
    <property type="entry name" value="OLEOYL-ACYL CARRIER PROTEIN THIOESTERASE 1, CHLOROPLASTIC"/>
    <property type="match status" value="1"/>
</dbReference>
<keyword evidence="9 11" id="KW-0443">Lipid metabolism</keyword>
<evidence type="ECO:0000256" key="4">
    <source>
        <dbReference type="ARBA" id="ARBA00022528"/>
    </source>
</evidence>
<dbReference type="InterPro" id="IPR049427">
    <property type="entry name" value="Acyl-ACP_TE_C"/>
</dbReference>
<evidence type="ECO:0000256" key="3">
    <source>
        <dbReference type="ARBA" id="ARBA00022516"/>
    </source>
</evidence>
<evidence type="ECO:0000313" key="15">
    <source>
        <dbReference type="Proteomes" id="UP000636800"/>
    </source>
</evidence>
<comment type="caution">
    <text evidence="14">The sequence shown here is derived from an EMBL/GenBank/DDBJ whole genome shotgun (WGS) entry which is preliminary data.</text>
</comment>
<evidence type="ECO:0000256" key="8">
    <source>
        <dbReference type="ARBA" id="ARBA00022946"/>
    </source>
</evidence>
<evidence type="ECO:0000259" key="12">
    <source>
        <dbReference type="Pfam" id="PF01643"/>
    </source>
</evidence>
<evidence type="ECO:0000313" key="14">
    <source>
        <dbReference type="EMBL" id="KAG0498947.1"/>
    </source>
</evidence>
<accession>A0A835S8R7</accession>
<comment type="similarity">
    <text evidence="2 11">Belongs to the acyl-ACP thioesterase family.</text>
</comment>
<dbReference type="Gene3D" id="3.10.129.10">
    <property type="entry name" value="Hotdog Thioesterase"/>
    <property type="match status" value="1"/>
</dbReference>
<proteinExistence type="inferred from homology"/>
<reference evidence="14 15" key="1">
    <citation type="journal article" date="2020" name="Nat. Food">
        <title>A phased Vanilla planifolia genome enables genetic improvement of flavour and production.</title>
        <authorList>
            <person name="Hasing T."/>
            <person name="Tang H."/>
            <person name="Brym M."/>
            <person name="Khazi F."/>
            <person name="Huang T."/>
            <person name="Chambers A.H."/>
        </authorList>
    </citation>
    <scope>NUCLEOTIDE SEQUENCE [LARGE SCALE GENOMIC DNA]</scope>
    <source>
        <tissue evidence="14">Leaf</tissue>
    </source>
</reference>
<evidence type="ECO:0000259" key="13">
    <source>
        <dbReference type="Pfam" id="PF20791"/>
    </source>
</evidence>
<keyword evidence="3 11" id="KW-0444">Lipid biosynthesis</keyword>
<keyword evidence="4 11" id="KW-0150">Chloroplast</keyword>
<evidence type="ECO:0000256" key="6">
    <source>
        <dbReference type="ARBA" id="ARBA00022801"/>
    </source>
</evidence>
<evidence type="ECO:0000256" key="5">
    <source>
        <dbReference type="ARBA" id="ARBA00022640"/>
    </source>
</evidence>
<organism evidence="14 15">
    <name type="scientific">Vanilla planifolia</name>
    <name type="common">Vanilla</name>
    <dbReference type="NCBI Taxonomy" id="51239"/>
    <lineage>
        <taxon>Eukaryota</taxon>
        <taxon>Viridiplantae</taxon>
        <taxon>Streptophyta</taxon>
        <taxon>Embryophyta</taxon>
        <taxon>Tracheophyta</taxon>
        <taxon>Spermatophyta</taxon>
        <taxon>Magnoliopsida</taxon>
        <taxon>Liliopsida</taxon>
        <taxon>Asparagales</taxon>
        <taxon>Orchidaceae</taxon>
        <taxon>Vanilloideae</taxon>
        <taxon>Vanilleae</taxon>
        <taxon>Vanilla</taxon>
    </lineage>
</organism>
<evidence type="ECO:0000256" key="1">
    <source>
        <dbReference type="ARBA" id="ARBA00004229"/>
    </source>
</evidence>
<evidence type="ECO:0000256" key="10">
    <source>
        <dbReference type="ARBA" id="ARBA00023160"/>
    </source>
</evidence>
<evidence type="ECO:0000256" key="9">
    <source>
        <dbReference type="ARBA" id="ARBA00023098"/>
    </source>
</evidence>
<dbReference type="Proteomes" id="UP000636800">
    <property type="component" value="Chromosome 1"/>
</dbReference>
<feature type="domain" description="Acyl-ACP thioesterase-like C-terminal" evidence="13">
    <location>
        <begin position="127"/>
        <end position="160"/>
    </location>
</feature>
<keyword evidence="8" id="KW-0809">Transit peptide</keyword>
<keyword evidence="10 11" id="KW-0275">Fatty acid biosynthesis</keyword>
<name>A0A835S8R7_VANPL</name>
<keyword evidence="15" id="KW-1185">Reference proteome</keyword>
<dbReference type="AlphaFoldDB" id="A0A835S8R7"/>
<dbReference type="InterPro" id="IPR029069">
    <property type="entry name" value="HotDog_dom_sf"/>
</dbReference>
<gene>
    <name evidence="14" type="ORF">HPP92_003638</name>
</gene>
<dbReference type="GO" id="GO:0016297">
    <property type="term" value="F:fatty acyl-[ACP] hydrolase activity"/>
    <property type="evidence" value="ECO:0007669"/>
    <property type="project" value="InterPro"/>
</dbReference>
<dbReference type="InterPro" id="IPR045023">
    <property type="entry name" value="FATA/B"/>
</dbReference>
<dbReference type="OrthoDB" id="753427at2759"/>
<dbReference type="Pfam" id="PF20791">
    <property type="entry name" value="Acyl-ACP_TE_C"/>
    <property type="match status" value="1"/>
</dbReference>
<evidence type="ECO:0000256" key="11">
    <source>
        <dbReference type="RuleBase" id="RU363096"/>
    </source>
</evidence>
<evidence type="ECO:0000256" key="2">
    <source>
        <dbReference type="ARBA" id="ARBA00006500"/>
    </source>
</evidence>
<evidence type="ECO:0000256" key="7">
    <source>
        <dbReference type="ARBA" id="ARBA00022832"/>
    </source>
</evidence>
<dbReference type="PANTHER" id="PTHR31727:SF2">
    <property type="entry name" value="PALMITOYL-ACYL CARRIER PROTEIN THIOESTERASE, CHLOROPLASTIC"/>
    <property type="match status" value="1"/>
</dbReference>
<dbReference type="GO" id="GO:0000036">
    <property type="term" value="F:acyl carrier activity"/>
    <property type="evidence" value="ECO:0007669"/>
    <property type="project" value="TreeGrafter"/>
</dbReference>
<comment type="function">
    <text evidence="11">Plays an essential role in chain termination during de novo fatty acid synthesis.</text>
</comment>
<dbReference type="SUPFAM" id="SSF54637">
    <property type="entry name" value="Thioesterase/thiol ester dehydrase-isomerase"/>
    <property type="match status" value="2"/>
</dbReference>
<comment type="subcellular location">
    <subcellularLocation>
        <location evidence="1 11">Plastid</location>
        <location evidence="1 11">Chloroplast</location>
    </subcellularLocation>
</comment>
<protein>
    <recommendedName>
        <fullName evidence="11">Acyl-[acyl-carrier-protein] hydrolase</fullName>
        <ecNumber evidence="11">3.1.2.-</ecNumber>
    </recommendedName>
</protein>
<keyword evidence="7 11" id="KW-0276">Fatty acid metabolism</keyword>
<dbReference type="EMBL" id="JADCNL010000001">
    <property type="protein sequence ID" value="KAG0498947.1"/>
    <property type="molecule type" value="Genomic_DNA"/>
</dbReference>
<keyword evidence="6 11" id="KW-0378">Hydrolase</keyword>
<dbReference type="EC" id="3.1.2.-" evidence="11"/>
<dbReference type="InterPro" id="IPR002864">
    <property type="entry name" value="Acyl-ACP_thioesterase_NHD"/>
</dbReference>
<feature type="domain" description="Acyl-ACP thioesterase N-terminal hotdog" evidence="12">
    <location>
        <begin position="42"/>
        <end position="101"/>
    </location>
</feature>